<dbReference type="PANTHER" id="PTHR44520">
    <property type="entry name" value="RESPONSE REGULATOR RCP1-RELATED"/>
    <property type="match status" value="1"/>
</dbReference>
<dbReference type="SUPFAM" id="SSF52172">
    <property type="entry name" value="CheY-like"/>
    <property type="match status" value="1"/>
</dbReference>
<dbReference type="Gene3D" id="3.40.50.2300">
    <property type="match status" value="1"/>
</dbReference>
<feature type="domain" description="Response regulatory" evidence="2">
    <location>
        <begin position="9"/>
        <end position="131"/>
    </location>
</feature>
<accession>A0ABU8XZI2</accession>
<evidence type="ECO:0000313" key="4">
    <source>
        <dbReference type="Proteomes" id="UP001375743"/>
    </source>
</evidence>
<evidence type="ECO:0000256" key="1">
    <source>
        <dbReference type="PROSITE-ProRule" id="PRU00169"/>
    </source>
</evidence>
<dbReference type="Pfam" id="PF00072">
    <property type="entry name" value="Response_reg"/>
    <property type="match status" value="1"/>
</dbReference>
<dbReference type="SMART" id="SM00448">
    <property type="entry name" value="REC"/>
    <property type="match status" value="1"/>
</dbReference>
<keyword evidence="1" id="KW-0597">Phosphoprotein</keyword>
<protein>
    <submittedName>
        <fullName evidence="3">Response regulator</fullName>
    </submittedName>
</protein>
<dbReference type="PROSITE" id="PS50110">
    <property type="entry name" value="RESPONSE_REGULATORY"/>
    <property type="match status" value="1"/>
</dbReference>
<reference evidence="3 4" key="1">
    <citation type="submission" date="2024-01" db="EMBL/GenBank/DDBJ databases">
        <title>Multi-omics insights into the function and evolution of sodium benzoate biodegradation pathways in Benzoatithermus flavus gen. nov., sp. nov. from hot spring.</title>
        <authorList>
            <person name="Hu C.-J."/>
            <person name="Li W.-J."/>
        </authorList>
    </citation>
    <scope>NUCLEOTIDE SEQUENCE [LARGE SCALE GENOMIC DNA]</scope>
    <source>
        <strain evidence="3 4">SYSU G07066</strain>
    </source>
</reference>
<dbReference type="InterPro" id="IPR011006">
    <property type="entry name" value="CheY-like_superfamily"/>
</dbReference>
<dbReference type="InterPro" id="IPR001789">
    <property type="entry name" value="Sig_transdc_resp-reg_receiver"/>
</dbReference>
<name>A0ABU8XZI2_9PROT</name>
<sequence>MSQRQEPVTIVMIEDDDGHARLIEKNVRRAGVCNAILHLRDGTSALARLLEPEFAASPLLVLLDLNLPDMSGTDILARLKSHDRLRLVPVIVLTTTDDRHEVQRCYDLGCNVYITKPVDYDAFAQAIRQLGLFLSVMQVPEAAT</sequence>
<dbReference type="EMBL" id="JBBLZC010000025">
    <property type="protein sequence ID" value="MEK0085337.1"/>
    <property type="molecule type" value="Genomic_DNA"/>
</dbReference>
<comment type="caution">
    <text evidence="3">The sequence shown here is derived from an EMBL/GenBank/DDBJ whole genome shotgun (WGS) entry which is preliminary data.</text>
</comment>
<organism evidence="3 4">
    <name type="scientific">Benzoatithermus flavus</name>
    <dbReference type="NCBI Taxonomy" id="3108223"/>
    <lineage>
        <taxon>Bacteria</taxon>
        <taxon>Pseudomonadati</taxon>
        <taxon>Pseudomonadota</taxon>
        <taxon>Alphaproteobacteria</taxon>
        <taxon>Geminicoccales</taxon>
        <taxon>Geminicoccaceae</taxon>
        <taxon>Benzoatithermus</taxon>
    </lineage>
</organism>
<evidence type="ECO:0000313" key="3">
    <source>
        <dbReference type="EMBL" id="MEK0085337.1"/>
    </source>
</evidence>
<evidence type="ECO:0000259" key="2">
    <source>
        <dbReference type="PROSITE" id="PS50110"/>
    </source>
</evidence>
<feature type="modified residue" description="4-aspartylphosphate" evidence="1">
    <location>
        <position position="64"/>
    </location>
</feature>
<dbReference type="PANTHER" id="PTHR44520:SF2">
    <property type="entry name" value="RESPONSE REGULATOR RCP1"/>
    <property type="match status" value="1"/>
</dbReference>
<proteinExistence type="predicted"/>
<dbReference type="InterPro" id="IPR052893">
    <property type="entry name" value="TCS_response_regulator"/>
</dbReference>
<dbReference type="Proteomes" id="UP001375743">
    <property type="component" value="Unassembled WGS sequence"/>
</dbReference>
<keyword evidence="4" id="KW-1185">Reference proteome</keyword>
<gene>
    <name evidence="3" type="ORF">U1T56_19470</name>
</gene>